<organism evidence="2 3">
    <name type="scientific">Pseudohoeflea coraliihabitans</name>
    <dbReference type="NCBI Taxonomy" id="2860393"/>
    <lineage>
        <taxon>Bacteria</taxon>
        <taxon>Pseudomonadati</taxon>
        <taxon>Pseudomonadota</taxon>
        <taxon>Alphaproteobacteria</taxon>
        <taxon>Hyphomicrobiales</taxon>
        <taxon>Rhizobiaceae</taxon>
        <taxon>Pseudohoeflea</taxon>
    </lineage>
</organism>
<keyword evidence="2" id="KW-0378">Hydrolase</keyword>
<dbReference type="InterPro" id="IPR046879">
    <property type="entry name" value="KANL3/Tex30_Abhydrolase"/>
</dbReference>
<sequence length="230" mass="24849">MDDTPPHTAPVFLHDGPADAETTLLLAHGAGAAMDSPWMNDLAQGLGAAGLHVVRFEFAYMAARRQTGTRRPPPRAERLQGEFFDAVSALAAQDLAKRSRVLIGGKSMGGRVASMVADSLWREGRIAGVIGLGYPFHPPKHADRLRTAHLQELETPMLICQGERDPFGSRTEVESYALSESIRIVWLADGDHHLSPRVASGHTQAGHRQRLVEAIAGFTTALRGPSPAIR</sequence>
<dbReference type="EMBL" id="JAHWQX010000004">
    <property type="protein sequence ID" value="MBW3098859.1"/>
    <property type="molecule type" value="Genomic_DNA"/>
</dbReference>
<reference evidence="2" key="1">
    <citation type="submission" date="2021-07" db="EMBL/GenBank/DDBJ databases">
        <title>Pseudohoeflea marina sp. nov. a polyhydroxyalcanoate-producing bacterium.</title>
        <authorList>
            <person name="Zheng W."/>
            <person name="Yu S."/>
            <person name="Huang Y."/>
        </authorList>
    </citation>
    <scope>NUCLEOTIDE SEQUENCE</scope>
    <source>
        <strain evidence="2">DP4N28-3</strain>
    </source>
</reference>
<dbReference type="RefSeq" id="WP_219203163.1">
    <property type="nucleotide sequence ID" value="NZ_JAHWQX010000004.1"/>
</dbReference>
<dbReference type="Pfam" id="PF20408">
    <property type="entry name" value="Abhydrolase_11"/>
    <property type="match status" value="1"/>
</dbReference>
<dbReference type="PANTHER" id="PTHR13136">
    <property type="entry name" value="TESTIS DEVELOPMENT PROTEIN PRTD"/>
    <property type="match status" value="1"/>
</dbReference>
<dbReference type="InterPro" id="IPR026555">
    <property type="entry name" value="NSL3/Tex30"/>
</dbReference>
<accession>A0ABS6WSC8</accession>
<comment type="caution">
    <text evidence="2">The sequence shown here is derived from an EMBL/GenBank/DDBJ whole genome shotgun (WGS) entry which is preliminary data.</text>
</comment>
<dbReference type="GO" id="GO:0016787">
    <property type="term" value="F:hydrolase activity"/>
    <property type="evidence" value="ECO:0007669"/>
    <property type="project" value="UniProtKB-KW"/>
</dbReference>
<gene>
    <name evidence="2" type="ORF">KY465_16370</name>
</gene>
<protein>
    <submittedName>
        <fullName evidence="2">Dienelactone hydrolase family protein</fullName>
    </submittedName>
</protein>
<keyword evidence="3" id="KW-1185">Reference proteome</keyword>
<dbReference type="Proteomes" id="UP001430804">
    <property type="component" value="Unassembled WGS sequence"/>
</dbReference>
<evidence type="ECO:0000313" key="3">
    <source>
        <dbReference type="Proteomes" id="UP001430804"/>
    </source>
</evidence>
<name>A0ABS6WSC8_9HYPH</name>
<proteinExistence type="predicted"/>
<evidence type="ECO:0000313" key="2">
    <source>
        <dbReference type="EMBL" id="MBW3098859.1"/>
    </source>
</evidence>
<feature type="domain" description="KANL3/Tex30 alpha/beta hydrolase-like" evidence="1">
    <location>
        <begin position="21"/>
        <end position="219"/>
    </location>
</feature>
<evidence type="ECO:0000259" key="1">
    <source>
        <dbReference type="Pfam" id="PF20408"/>
    </source>
</evidence>
<dbReference type="PANTHER" id="PTHR13136:SF11">
    <property type="entry name" value="TESTIS-EXPRESSED PROTEIN 30"/>
    <property type="match status" value="1"/>
</dbReference>